<dbReference type="NCBIfam" id="TIGR01509">
    <property type="entry name" value="HAD-SF-IA-v3"/>
    <property type="match status" value="1"/>
</dbReference>
<dbReference type="GO" id="GO:0050308">
    <property type="term" value="F:sugar-phosphatase activity"/>
    <property type="evidence" value="ECO:0007669"/>
    <property type="project" value="TreeGrafter"/>
</dbReference>
<dbReference type="SFLD" id="SFLDG01135">
    <property type="entry name" value="C1.5.6:_HAD__Beta-PGM__Phospha"/>
    <property type="match status" value="1"/>
</dbReference>
<name>A0A1C7MY57_9FUNG</name>
<dbReference type="InterPro" id="IPR023214">
    <property type="entry name" value="HAD_sf"/>
</dbReference>
<dbReference type="Gene3D" id="3.40.50.1000">
    <property type="entry name" value="HAD superfamily/HAD-like"/>
    <property type="match status" value="1"/>
</dbReference>
<dbReference type="Pfam" id="PF00702">
    <property type="entry name" value="Hydrolase"/>
    <property type="match status" value="1"/>
</dbReference>
<dbReference type="Proteomes" id="UP000093000">
    <property type="component" value="Unassembled WGS sequence"/>
</dbReference>
<dbReference type="InterPro" id="IPR023198">
    <property type="entry name" value="PGP-like_dom2"/>
</dbReference>
<dbReference type="Gene3D" id="1.10.150.240">
    <property type="entry name" value="Putative phosphatase, domain 2"/>
    <property type="match status" value="1"/>
</dbReference>
<dbReference type="OrthoDB" id="40579at2759"/>
<dbReference type="InterPro" id="IPR051806">
    <property type="entry name" value="HAD-like_SPP"/>
</dbReference>
<comment type="caution">
    <text evidence="1">The sequence shown here is derived from an EMBL/GenBank/DDBJ whole genome shotgun (WGS) entry which is preliminary data.</text>
</comment>
<dbReference type="SFLD" id="SFLDG01129">
    <property type="entry name" value="C1.5:_HAD__Beta-PGM__Phosphata"/>
    <property type="match status" value="1"/>
</dbReference>
<organism evidence="1 2">
    <name type="scientific">Choanephora cucurbitarum</name>
    <dbReference type="NCBI Taxonomy" id="101091"/>
    <lineage>
        <taxon>Eukaryota</taxon>
        <taxon>Fungi</taxon>
        <taxon>Fungi incertae sedis</taxon>
        <taxon>Mucoromycota</taxon>
        <taxon>Mucoromycotina</taxon>
        <taxon>Mucoromycetes</taxon>
        <taxon>Mucorales</taxon>
        <taxon>Mucorineae</taxon>
        <taxon>Choanephoraceae</taxon>
        <taxon>Choanephoroideae</taxon>
        <taxon>Choanephora</taxon>
    </lineage>
</organism>
<dbReference type="EMBL" id="LUGH01001083">
    <property type="protein sequence ID" value="OBZ81711.1"/>
    <property type="molecule type" value="Genomic_DNA"/>
</dbReference>
<dbReference type="PANTHER" id="PTHR43481:SF4">
    <property type="entry name" value="GLYCEROL-1-PHOSPHATE PHOSPHOHYDROLASE 1-RELATED"/>
    <property type="match status" value="1"/>
</dbReference>
<proteinExistence type="predicted"/>
<protein>
    <submittedName>
        <fullName evidence="1">Sugar phosphatase YfbT</fullName>
    </submittedName>
</protein>
<dbReference type="InterPro" id="IPR006439">
    <property type="entry name" value="HAD-SF_hydro_IA"/>
</dbReference>
<dbReference type="AlphaFoldDB" id="A0A1C7MY57"/>
<keyword evidence="2" id="KW-1185">Reference proteome</keyword>
<dbReference type="InterPro" id="IPR036412">
    <property type="entry name" value="HAD-like_sf"/>
</dbReference>
<dbReference type="SUPFAM" id="SSF56784">
    <property type="entry name" value="HAD-like"/>
    <property type="match status" value="1"/>
</dbReference>
<evidence type="ECO:0000313" key="2">
    <source>
        <dbReference type="Proteomes" id="UP000093000"/>
    </source>
</evidence>
<evidence type="ECO:0000313" key="1">
    <source>
        <dbReference type="EMBL" id="OBZ81711.1"/>
    </source>
</evidence>
<dbReference type="InParanoid" id="A0A1C7MY57"/>
<dbReference type="SFLD" id="SFLDS00003">
    <property type="entry name" value="Haloacid_Dehalogenase"/>
    <property type="match status" value="1"/>
</dbReference>
<sequence length="220" mass="24212">MTVETIQTNAVVFDLDGTLVDTTPQVIKFWTELAKENNIDPAQVLATSHGRRTIETLERWMPHLATVEHVMALEEKLASDKEGVVLLPGVMDLLNKIDPDDWTICTAGTFPMAIGRLNQFGIKAPPKMVTGDKLSFGKPHPEGYLLAAHYLNRDPKACVVFEDAPAGVQAAIAAGMTCIACTTTHTYEQLKEAGATFIVERLDRVHIEKSKEGHYTITIQ</sequence>
<gene>
    <name evidence="1" type="primary">yfbT_1</name>
    <name evidence="1" type="ORF">A0J61_10243</name>
</gene>
<dbReference type="PANTHER" id="PTHR43481">
    <property type="entry name" value="FRUCTOSE-1-PHOSPHATE PHOSPHATASE"/>
    <property type="match status" value="1"/>
</dbReference>
<dbReference type="STRING" id="101091.A0A1C7MY57"/>
<accession>A0A1C7MY57</accession>
<reference evidence="1 2" key="1">
    <citation type="submission" date="2016-03" db="EMBL/GenBank/DDBJ databases">
        <title>Choanephora cucurbitarum.</title>
        <authorList>
            <person name="Min B."/>
            <person name="Park H."/>
            <person name="Park J.-H."/>
            <person name="Shin H.-D."/>
            <person name="Choi I.-G."/>
        </authorList>
    </citation>
    <scope>NUCLEOTIDE SEQUENCE [LARGE SCALE GENOMIC DNA]</scope>
    <source>
        <strain evidence="1 2">KUS-F28377</strain>
    </source>
</reference>
<dbReference type="CDD" id="cd07527">
    <property type="entry name" value="HAD_ScGPP-like"/>
    <property type="match status" value="1"/>
</dbReference>